<evidence type="ECO:0000313" key="3">
    <source>
        <dbReference type="EMBL" id="NOT34475.1"/>
    </source>
</evidence>
<dbReference type="EMBL" id="JABFRW010000125">
    <property type="protein sequence ID" value="NOT34475.1"/>
    <property type="molecule type" value="Genomic_DNA"/>
</dbReference>
<dbReference type="PROSITE" id="PS51257">
    <property type="entry name" value="PROKAR_LIPOPROTEIN"/>
    <property type="match status" value="1"/>
</dbReference>
<feature type="chain" id="PRO_5032579501" evidence="2">
    <location>
        <begin position="24"/>
        <end position="311"/>
    </location>
</feature>
<gene>
    <name evidence="3" type="ORF">HOP12_09930</name>
</gene>
<dbReference type="Proteomes" id="UP000580839">
    <property type="component" value="Unassembled WGS sequence"/>
</dbReference>
<sequence>MKSHRILLAAPLLLLMLAGCSKNSDPTDPTSNSGTSQDQVELTQQVTTQPDYAEDDGIATSEEQVEASFALSLAADLDVTAGSHPVRFWRVIRDIDRRFEFEFSDFDSAGNPNRAIVTVHKLLRGNFNVLYADSVGPDSVVRNLVHKPLEDRWVRKLVLHRMRLPNHVRSVWRIVGTSGVQVTSKDATTDIVSLRVQQGALDTTITNPLELFRLRQIIQLDTGADVTLTVTTTRADDIVLLYSRAGRARFHNNGDLTYSGTWRTASFAGLRHAGINALSHATLFDPAAAYDSQAWILPYLVRPNDPGDFVE</sequence>
<dbReference type="AlphaFoldDB" id="A0A849SR40"/>
<proteinExistence type="predicted"/>
<keyword evidence="2" id="KW-0732">Signal</keyword>
<comment type="caution">
    <text evidence="3">The sequence shown here is derived from an EMBL/GenBank/DDBJ whole genome shotgun (WGS) entry which is preliminary data.</text>
</comment>
<feature type="region of interest" description="Disordered" evidence="1">
    <location>
        <begin position="23"/>
        <end position="42"/>
    </location>
</feature>
<evidence type="ECO:0000256" key="1">
    <source>
        <dbReference type="SAM" id="MobiDB-lite"/>
    </source>
</evidence>
<evidence type="ECO:0000313" key="4">
    <source>
        <dbReference type="Proteomes" id="UP000580839"/>
    </source>
</evidence>
<accession>A0A849SR40</accession>
<name>A0A849SR40_UNCEI</name>
<protein>
    <submittedName>
        <fullName evidence="3">Uncharacterized protein</fullName>
    </submittedName>
</protein>
<feature type="signal peptide" evidence="2">
    <location>
        <begin position="1"/>
        <end position="23"/>
    </location>
</feature>
<organism evidence="3 4">
    <name type="scientific">Eiseniibacteriota bacterium</name>
    <dbReference type="NCBI Taxonomy" id="2212470"/>
    <lineage>
        <taxon>Bacteria</taxon>
        <taxon>Candidatus Eiseniibacteriota</taxon>
    </lineage>
</organism>
<evidence type="ECO:0000256" key="2">
    <source>
        <dbReference type="SAM" id="SignalP"/>
    </source>
</evidence>
<reference evidence="3 4" key="1">
    <citation type="submission" date="2020-04" db="EMBL/GenBank/DDBJ databases">
        <title>Metagenomic profiling of ammonia- and methane-oxidizing microorganisms in a Dutch drinking water treatment plant.</title>
        <authorList>
            <person name="Poghosyan L."/>
            <person name="Leucker S."/>
        </authorList>
    </citation>
    <scope>NUCLEOTIDE SEQUENCE [LARGE SCALE GENOMIC DNA]</scope>
    <source>
        <strain evidence="3">S-RSF-IL-03</strain>
    </source>
</reference>